<reference evidence="1 2" key="1">
    <citation type="submission" date="2015-04" db="EMBL/GenBank/DDBJ databases">
        <title>Draft genome sequence of bacteremic isolate Catabacter hongkongensis type strain HKU16T.</title>
        <authorList>
            <person name="Lau S.K."/>
            <person name="Teng J.L."/>
            <person name="Huang Y."/>
            <person name="Curreem S.O."/>
            <person name="Tsui S.K."/>
            <person name="Woo P.C."/>
        </authorList>
    </citation>
    <scope>NUCLEOTIDE SEQUENCE [LARGE SCALE GENOMIC DNA]</scope>
    <source>
        <strain evidence="1 2">HKU16</strain>
    </source>
</reference>
<organism evidence="1 2">
    <name type="scientific">Christensenella hongkongensis</name>
    <dbReference type="NCBI Taxonomy" id="270498"/>
    <lineage>
        <taxon>Bacteria</taxon>
        <taxon>Bacillati</taxon>
        <taxon>Bacillota</taxon>
        <taxon>Clostridia</taxon>
        <taxon>Christensenellales</taxon>
        <taxon>Christensenellaceae</taxon>
        <taxon>Christensenella</taxon>
    </lineage>
</organism>
<comment type="caution">
    <text evidence="1">The sequence shown here is derived from an EMBL/GenBank/DDBJ whole genome shotgun (WGS) entry which is preliminary data.</text>
</comment>
<evidence type="ECO:0000313" key="1">
    <source>
        <dbReference type="EMBL" id="KKI49917.1"/>
    </source>
</evidence>
<gene>
    <name evidence="1" type="ORF">CHK_2533</name>
</gene>
<protein>
    <submittedName>
        <fullName evidence="1">Uncharacterized protein</fullName>
    </submittedName>
</protein>
<dbReference type="Proteomes" id="UP000034076">
    <property type="component" value="Unassembled WGS sequence"/>
</dbReference>
<name>A0A0M2NHK6_9FIRM</name>
<accession>A0A0M2NHK6</accession>
<evidence type="ECO:0000313" key="2">
    <source>
        <dbReference type="Proteomes" id="UP000034076"/>
    </source>
</evidence>
<dbReference type="AlphaFoldDB" id="A0A0M2NHK6"/>
<dbReference type="EMBL" id="LAYJ01000115">
    <property type="protein sequence ID" value="KKI49917.1"/>
    <property type="molecule type" value="Genomic_DNA"/>
</dbReference>
<sequence>MLTKSSIIFIMKIYWEYACNTLYKCDFLHLYIISLKN</sequence>
<proteinExistence type="predicted"/>
<keyword evidence="2" id="KW-1185">Reference proteome</keyword>